<evidence type="ECO:0000256" key="5">
    <source>
        <dbReference type="ARBA" id="ARBA00023049"/>
    </source>
</evidence>
<evidence type="ECO:0000256" key="3">
    <source>
        <dbReference type="ARBA" id="ARBA00022801"/>
    </source>
</evidence>
<evidence type="ECO:0000256" key="4">
    <source>
        <dbReference type="ARBA" id="ARBA00022833"/>
    </source>
</evidence>
<feature type="domain" description="Peptidase M12A" evidence="8">
    <location>
        <begin position="1"/>
        <end position="127"/>
    </location>
</feature>
<dbReference type="HOGENOM" id="CLU_017286_4_1_1"/>
<evidence type="ECO:0000256" key="7">
    <source>
        <dbReference type="RuleBase" id="RU361183"/>
    </source>
</evidence>
<feature type="active site" evidence="6">
    <location>
        <position position="29"/>
    </location>
</feature>
<feature type="binding site" evidence="6">
    <location>
        <position position="28"/>
    </location>
    <ligand>
        <name>Zn(2+)</name>
        <dbReference type="ChEBI" id="CHEBI:29105"/>
        <note>catalytic</note>
    </ligand>
</feature>
<comment type="caution">
    <text evidence="6">Lacks conserved residue(s) required for the propagation of feature annotation.</text>
</comment>
<keyword evidence="1 6" id="KW-0645">Protease</keyword>
<dbReference type="CDD" id="cd04280">
    <property type="entry name" value="ZnMc_astacin_like"/>
    <property type="match status" value="1"/>
</dbReference>
<comment type="cofactor">
    <cofactor evidence="6 7">
        <name>Zn(2+)</name>
        <dbReference type="ChEBI" id="CHEBI:29105"/>
    </cofactor>
    <text evidence="6 7">Binds 1 zinc ion per subunit.</text>
</comment>
<reference evidence="9 10" key="1">
    <citation type="journal article" date="2007" name="Science">
        <title>Sea anemone genome reveals ancestral eumetazoan gene repertoire and genomic organization.</title>
        <authorList>
            <person name="Putnam N.H."/>
            <person name="Srivastava M."/>
            <person name="Hellsten U."/>
            <person name="Dirks B."/>
            <person name="Chapman J."/>
            <person name="Salamov A."/>
            <person name="Terry A."/>
            <person name="Shapiro H."/>
            <person name="Lindquist E."/>
            <person name="Kapitonov V.V."/>
            <person name="Jurka J."/>
            <person name="Genikhovich G."/>
            <person name="Grigoriev I.V."/>
            <person name="Lucas S.M."/>
            <person name="Steele R.E."/>
            <person name="Finnerty J.R."/>
            <person name="Technau U."/>
            <person name="Martindale M.Q."/>
            <person name="Rokhsar D.S."/>
        </authorList>
    </citation>
    <scope>NUCLEOTIDE SEQUENCE [LARGE SCALE GENOMIC DNA]</scope>
    <source>
        <strain evidence="10">CH2 X CH6</strain>
    </source>
</reference>
<feature type="binding site" evidence="6">
    <location>
        <position position="32"/>
    </location>
    <ligand>
        <name>Zn(2+)</name>
        <dbReference type="ChEBI" id="CHEBI:29105"/>
        <note>catalytic</note>
    </ligand>
</feature>
<dbReference type="GO" id="GO:0008270">
    <property type="term" value="F:zinc ion binding"/>
    <property type="evidence" value="ECO:0007669"/>
    <property type="project" value="UniProtKB-UniRule"/>
</dbReference>
<feature type="non-terminal residue" evidence="9">
    <location>
        <position position="127"/>
    </location>
</feature>
<evidence type="ECO:0000313" key="9">
    <source>
        <dbReference type="EMBL" id="EDO29086.1"/>
    </source>
</evidence>
<dbReference type="EC" id="3.4.24.-" evidence="7"/>
<feature type="non-terminal residue" evidence="9">
    <location>
        <position position="1"/>
    </location>
</feature>
<proteinExistence type="predicted"/>
<gene>
    <name evidence="9" type="ORF">NEMVEDRAFT_v1g7293</name>
</gene>
<dbReference type="SUPFAM" id="SSF55486">
    <property type="entry name" value="Metalloproteases ('zincins'), catalytic domain"/>
    <property type="match status" value="1"/>
</dbReference>
<dbReference type="MEROPS" id="M12.A41"/>
<dbReference type="PROSITE" id="PS51864">
    <property type="entry name" value="ASTACIN"/>
    <property type="match status" value="1"/>
</dbReference>
<dbReference type="InterPro" id="IPR034035">
    <property type="entry name" value="Astacin-like_dom"/>
</dbReference>
<keyword evidence="5 6" id="KW-0482">Metalloprotease</keyword>
<keyword evidence="4 6" id="KW-0862">Zinc</keyword>
<dbReference type="SMART" id="SM00235">
    <property type="entry name" value="ZnMc"/>
    <property type="match status" value="1"/>
</dbReference>
<dbReference type="InterPro" id="IPR001506">
    <property type="entry name" value="Peptidase_M12A"/>
</dbReference>
<keyword evidence="3 6" id="KW-0378">Hydrolase</keyword>
<dbReference type="PANTHER" id="PTHR10127">
    <property type="entry name" value="DISCOIDIN, CUB, EGF, LAMININ , AND ZINC METALLOPROTEASE DOMAIN CONTAINING"/>
    <property type="match status" value="1"/>
</dbReference>
<dbReference type="PhylomeDB" id="A7T4M8"/>
<evidence type="ECO:0000259" key="8">
    <source>
        <dbReference type="PROSITE" id="PS51864"/>
    </source>
</evidence>
<dbReference type="GO" id="GO:0005615">
    <property type="term" value="C:extracellular space"/>
    <property type="evidence" value="ECO:0000318"/>
    <property type="project" value="GO_Central"/>
</dbReference>
<dbReference type="Pfam" id="PF01400">
    <property type="entry name" value="Astacin"/>
    <property type="match status" value="1"/>
</dbReference>
<dbReference type="GO" id="GO:0006508">
    <property type="term" value="P:proteolysis"/>
    <property type="evidence" value="ECO:0007669"/>
    <property type="project" value="UniProtKB-KW"/>
</dbReference>
<dbReference type="InterPro" id="IPR006026">
    <property type="entry name" value="Peptidase_Metallo"/>
</dbReference>
<dbReference type="OMA" id="IININAM"/>
<sequence length="127" mass="14762">CYSYVGHQRREQDISIGRGCERMGIVAHEILHALGFWHEQSRKDRDQYVTINWNNIRAGKAHNFNKHLNSHTLGAPYDYNSLMHYGRRSFSKNGRDTITPKKSGAAIGQRDGLSRVDIWQVRKRYSC</sequence>
<dbReference type="EMBL" id="DS470911">
    <property type="protein sequence ID" value="EDO29086.1"/>
    <property type="molecule type" value="Genomic_DNA"/>
</dbReference>
<feature type="binding site" evidence="6">
    <location>
        <position position="38"/>
    </location>
    <ligand>
        <name>Zn(2+)</name>
        <dbReference type="ChEBI" id="CHEBI:29105"/>
        <note>catalytic</note>
    </ligand>
</feature>
<keyword evidence="2 6" id="KW-0479">Metal-binding</keyword>
<dbReference type="InParanoid" id="A7T4M8"/>
<dbReference type="FunFam" id="3.40.390.10:FF:000143">
    <property type="entry name" value="Metalloendopeptidase"/>
    <property type="match status" value="1"/>
</dbReference>
<dbReference type="eggNOG" id="KOG3714">
    <property type="taxonomic scope" value="Eukaryota"/>
</dbReference>
<dbReference type="GO" id="GO:0004222">
    <property type="term" value="F:metalloendopeptidase activity"/>
    <property type="evidence" value="ECO:0000318"/>
    <property type="project" value="GO_Central"/>
</dbReference>
<evidence type="ECO:0000313" key="10">
    <source>
        <dbReference type="Proteomes" id="UP000001593"/>
    </source>
</evidence>
<dbReference type="InterPro" id="IPR024079">
    <property type="entry name" value="MetalloPept_cat_dom_sf"/>
</dbReference>
<dbReference type="Gene3D" id="3.40.390.10">
    <property type="entry name" value="Collagenase (Catalytic Domain)"/>
    <property type="match status" value="1"/>
</dbReference>
<organism evidence="9 10">
    <name type="scientific">Nematostella vectensis</name>
    <name type="common">Starlet sea anemone</name>
    <dbReference type="NCBI Taxonomy" id="45351"/>
    <lineage>
        <taxon>Eukaryota</taxon>
        <taxon>Metazoa</taxon>
        <taxon>Cnidaria</taxon>
        <taxon>Anthozoa</taxon>
        <taxon>Hexacorallia</taxon>
        <taxon>Actiniaria</taxon>
        <taxon>Edwardsiidae</taxon>
        <taxon>Nematostella</taxon>
    </lineage>
</organism>
<dbReference type="AlphaFoldDB" id="A7T4M8"/>
<evidence type="ECO:0000256" key="1">
    <source>
        <dbReference type="ARBA" id="ARBA00022670"/>
    </source>
</evidence>
<evidence type="ECO:0000256" key="2">
    <source>
        <dbReference type="ARBA" id="ARBA00022723"/>
    </source>
</evidence>
<name>A7T4M8_NEMVE</name>
<evidence type="ECO:0000256" key="6">
    <source>
        <dbReference type="PROSITE-ProRule" id="PRU01211"/>
    </source>
</evidence>
<dbReference type="Proteomes" id="UP000001593">
    <property type="component" value="Unassembled WGS sequence"/>
</dbReference>
<dbReference type="PANTHER" id="PTHR10127:SF780">
    <property type="entry name" value="METALLOENDOPEPTIDASE"/>
    <property type="match status" value="1"/>
</dbReference>
<keyword evidence="10" id="KW-1185">Reference proteome</keyword>
<dbReference type="PRINTS" id="PR00480">
    <property type="entry name" value="ASTACIN"/>
</dbReference>
<accession>A7T4M8</accession>
<protein>
    <recommendedName>
        <fullName evidence="7">Metalloendopeptidase</fullName>
        <ecNumber evidence="7">3.4.24.-</ecNumber>
    </recommendedName>
</protein>